<proteinExistence type="predicted"/>
<dbReference type="PANTHER" id="PTHR20883">
    <property type="entry name" value="PHYTANOYL-COA DIOXYGENASE DOMAIN CONTAINING 1"/>
    <property type="match status" value="1"/>
</dbReference>
<dbReference type="SUPFAM" id="SSF51197">
    <property type="entry name" value="Clavaminate synthase-like"/>
    <property type="match status" value="1"/>
</dbReference>
<dbReference type="SMR" id="A0AAC9F7S8"/>
<dbReference type="EMBL" id="CP013929">
    <property type="protein sequence ID" value="AMJ80860.1"/>
    <property type="molecule type" value="Genomic_DNA"/>
</dbReference>
<keyword evidence="2" id="KW-0614">Plasmid</keyword>
<dbReference type="InterPro" id="IPR008775">
    <property type="entry name" value="Phytyl_CoA_dOase-like"/>
</dbReference>
<dbReference type="PANTHER" id="PTHR20883:SF48">
    <property type="entry name" value="ECTOINE DIOXYGENASE"/>
    <property type="match status" value="1"/>
</dbReference>
<dbReference type="AlphaFoldDB" id="A0AAC9F7S8"/>
<dbReference type="Gene3D" id="2.60.120.620">
    <property type="entry name" value="q2cbj1_9rhob like domain"/>
    <property type="match status" value="1"/>
</dbReference>
<dbReference type="Proteomes" id="UP000061468">
    <property type="component" value="Plasmid pAMEDUM8_300"/>
</dbReference>
<sequence length="260" mass="29465">MIDVDLIVNQIQENGFCVVKNVISHNKIIEINKCVERLSVERSEGVTFEKDGKSIRAIHGLHLNESLFEELFCEKSFLDITQSFLNSGCYVHQSKLNFKKAMTGEAWPWHQDFIFWKNGDGIEQPKLLNVAIFLSDVEMLHGPLCFIPKSHKFGNLCERYVSETDWEHDLANNLSYQINSDVLKSLIKENEVSFITGSAGDIVFFDSLVAHSSTGNLSPFDRPILIVTYNSVCNLPKPSLGKNRPEFLCAHETRPLLSSN</sequence>
<evidence type="ECO:0000256" key="1">
    <source>
        <dbReference type="ARBA" id="ARBA00001954"/>
    </source>
</evidence>
<comment type="cofactor">
    <cofactor evidence="1">
        <name>Fe(2+)</name>
        <dbReference type="ChEBI" id="CHEBI:29033"/>
    </cofactor>
</comment>
<dbReference type="RefSeq" id="WP_015068683.1">
    <property type="nucleotide sequence ID" value="NZ_CAKMLI010000003.1"/>
</dbReference>
<dbReference type="GO" id="GO:0005506">
    <property type="term" value="F:iron ion binding"/>
    <property type="evidence" value="ECO:0007669"/>
    <property type="project" value="UniProtKB-ARBA"/>
</dbReference>
<organism evidence="2 3">
    <name type="scientific">Alteromonas mediterranea</name>
    <dbReference type="NCBI Taxonomy" id="314275"/>
    <lineage>
        <taxon>Bacteria</taxon>
        <taxon>Pseudomonadati</taxon>
        <taxon>Pseudomonadota</taxon>
        <taxon>Gammaproteobacteria</taxon>
        <taxon>Alteromonadales</taxon>
        <taxon>Alteromonadaceae</taxon>
        <taxon>Alteromonas/Salinimonas group</taxon>
        <taxon>Alteromonas</taxon>
    </lineage>
</organism>
<dbReference type="GO" id="GO:0016706">
    <property type="term" value="F:2-oxoglutarate-dependent dioxygenase activity"/>
    <property type="evidence" value="ECO:0007669"/>
    <property type="project" value="UniProtKB-ARBA"/>
</dbReference>
<evidence type="ECO:0000313" key="2">
    <source>
        <dbReference type="EMBL" id="AMJ80860.1"/>
    </source>
</evidence>
<gene>
    <name evidence="2" type="ORF">AV942_21010</name>
</gene>
<evidence type="ECO:0000313" key="3">
    <source>
        <dbReference type="Proteomes" id="UP000061468"/>
    </source>
</evidence>
<name>A0AAC9F7S8_9ALTE</name>
<geneLocation type="plasmid" evidence="2 3">
    <name>pAMEDUM8_300</name>
</geneLocation>
<dbReference type="Pfam" id="PF05721">
    <property type="entry name" value="PhyH"/>
    <property type="match status" value="1"/>
</dbReference>
<reference evidence="2 3" key="1">
    <citation type="submission" date="2015-12" db="EMBL/GenBank/DDBJ databases">
        <title>Intraspecies pangenome expansion in the marine bacterium Alteromonas.</title>
        <authorList>
            <person name="Lopez-Perez M."/>
            <person name="Rodriguez-Valera F."/>
        </authorList>
    </citation>
    <scope>NUCLEOTIDE SEQUENCE [LARGE SCALE GENOMIC DNA]</scope>
    <source>
        <strain evidence="2 3">UM8</strain>
        <plasmid evidence="2 3">pAMEDUM8_300</plasmid>
    </source>
</reference>
<protein>
    <submittedName>
        <fullName evidence="2">Protein involved in biosynthesis of mitomycin antibiotics/polyketide fumonisin</fullName>
    </submittedName>
</protein>
<accession>A0AAC9F7S8</accession>